<gene>
    <name evidence="1" type="ORF">F383_29252</name>
</gene>
<organism evidence="1 2">
    <name type="scientific">Gossypium arboreum</name>
    <name type="common">Tree cotton</name>
    <name type="synonym">Gossypium nanking</name>
    <dbReference type="NCBI Taxonomy" id="29729"/>
    <lineage>
        <taxon>Eukaryota</taxon>
        <taxon>Viridiplantae</taxon>
        <taxon>Streptophyta</taxon>
        <taxon>Embryophyta</taxon>
        <taxon>Tracheophyta</taxon>
        <taxon>Spermatophyta</taxon>
        <taxon>Magnoliopsida</taxon>
        <taxon>eudicotyledons</taxon>
        <taxon>Gunneridae</taxon>
        <taxon>Pentapetalae</taxon>
        <taxon>rosids</taxon>
        <taxon>malvids</taxon>
        <taxon>Malvales</taxon>
        <taxon>Malvaceae</taxon>
        <taxon>Malvoideae</taxon>
        <taxon>Gossypium</taxon>
    </lineage>
</organism>
<name>A0A0B0PE84_GOSAR</name>
<evidence type="ECO:0000313" key="2">
    <source>
        <dbReference type="Proteomes" id="UP000032142"/>
    </source>
</evidence>
<protein>
    <submittedName>
        <fullName evidence="1">Uncharacterized protein</fullName>
    </submittedName>
</protein>
<accession>A0A0B0PE84</accession>
<proteinExistence type="predicted"/>
<dbReference type="EMBL" id="KN422711">
    <property type="protein sequence ID" value="KHG22744.1"/>
    <property type="molecule type" value="Genomic_DNA"/>
</dbReference>
<dbReference type="Proteomes" id="UP000032142">
    <property type="component" value="Unassembled WGS sequence"/>
</dbReference>
<keyword evidence="2" id="KW-1185">Reference proteome</keyword>
<dbReference type="AlphaFoldDB" id="A0A0B0PE84"/>
<reference evidence="2" key="1">
    <citation type="submission" date="2014-09" db="EMBL/GenBank/DDBJ databases">
        <authorList>
            <person name="Mudge J."/>
            <person name="Ramaraj T."/>
            <person name="Lindquist I.E."/>
            <person name="Bharti A.K."/>
            <person name="Sundararajan A."/>
            <person name="Cameron C.T."/>
            <person name="Woodward J.E."/>
            <person name="May G.D."/>
            <person name="Brubaker C."/>
            <person name="Broadhvest J."/>
            <person name="Wilkins T.A."/>
        </authorList>
    </citation>
    <scope>NUCLEOTIDE SEQUENCE</scope>
    <source>
        <strain evidence="2">cv. AKA8401</strain>
    </source>
</reference>
<sequence length="64" mass="7383">MQNIIREPYTDFLQWITYIINQLSSHQSCLFCCGLCTIINLPQRLLPETKKGMSYFPAPRSTTG</sequence>
<evidence type="ECO:0000313" key="1">
    <source>
        <dbReference type="EMBL" id="KHG22744.1"/>
    </source>
</evidence>